<dbReference type="GO" id="GO:0006364">
    <property type="term" value="P:rRNA processing"/>
    <property type="evidence" value="ECO:0007669"/>
    <property type="project" value="UniProtKB-UniRule"/>
</dbReference>
<dbReference type="GO" id="GO:0005730">
    <property type="term" value="C:nucleolus"/>
    <property type="evidence" value="ECO:0007669"/>
    <property type="project" value="UniProtKB-SubCell"/>
</dbReference>
<reference evidence="7" key="1">
    <citation type="submission" date="2015-12" db="EMBL/GenBank/DDBJ databases">
        <title>Update maize B73 reference genome by single molecule sequencing technologies.</title>
        <authorList>
            <consortium name="Maize Genome Sequencing Project"/>
            <person name="Ware D."/>
        </authorList>
    </citation>
    <scope>NUCLEOTIDE SEQUENCE</scope>
    <source>
        <tissue evidence="7">Seedling</tissue>
    </source>
</reference>
<dbReference type="PANTHER" id="PTHR21738:SF0">
    <property type="entry name" value="RIBOSOMAL RNA PROCESSING PROTEIN 36 HOMOLOG"/>
    <property type="match status" value="1"/>
</dbReference>
<sequence>MEEEVESSSAVALLLVLVAPVVVPSMALLVRGQWRRAAPRREEGEGIIIDIMTLESGLREDTHPMGAELRESKLMNKYNELKEAGKLDAFMERRRSKNASKDHWYMPYRWNGDVA</sequence>
<dbReference type="PANTHER" id="PTHR21738">
    <property type="entry name" value="RIBOSOMAL RNA PROCESSING PROTEIN 36 HOMOLOG"/>
    <property type="match status" value="1"/>
</dbReference>
<dbReference type="ExpressionAtlas" id="A0A1D6Q6E7">
    <property type="expression patterns" value="baseline"/>
</dbReference>
<keyword evidence="3 6" id="KW-0690">Ribosome biogenesis</keyword>
<organism evidence="7">
    <name type="scientific">Zea mays</name>
    <name type="common">Maize</name>
    <dbReference type="NCBI Taxonomy" id="4577"/>
    <lineage>
        <taxon>Eukaryota</taxon>
        <taxon>Viridiplantae</taxon>
        <taxon>Streptophyta</taxon>
        <taxon>Embryophyta</taxon>
        <taxon>Tracheophyta</taxon>
        <taxon>Spermatophyta</taxon>
        <taxon>Magnoliopsida</taxon>
        <taxon>Liliopsida</taxon>
        <taxon>Poales</taxon>
        <taxon>Poaceae</taxon>
        <taxon>PACMAD clade</taxon>
        <taxon>Panicoideae</taxon>
        <taxon>Andropogonodae</taxon>
        <taxon>Andropogoneae</taxon>
        <taxon>Tripsacinae</taxon>
        <taxon>Zea</taxon>
    </lineage>
</organism>
<keyword evidence="5 6" id="KW-0539">Nucleus</keyword>
<accession>A0A1D6Q6E7</accession>
<keyword evidence="6" id="KW-0687">Ribonucleoprotein</keyword>
<comment type="similarity">
    <text evidence="2 6">Belongs to the RRP36 family.</text>
</comment>
<evidence type="ECO:0000256" key="4">
    <source>
        <dbReference type="ARBA" id="ARBA00022552"/>
    </source>
</evidence>
<evidence type="ECO:0000256" key="5">
    <source>
        <dbReference type="ARBA" id="ARBA00023242"/>
    </source>
</evidence>
<evidence type="ECO:0000256" key="1">
    <source>
        <dbReference type="ARBA" id="ARBA00004604"/>
    </source>
</evidence>
<protein>
    <recommendedName>
        <fullName evidence="6">rRNA biogenesis protein RRP36</fullName>
    </recommendedName>
</protein>
<evidence type="ECO:0000313" key="7">
    <source>
        <dbReference type="EMBL" id="AQK54084.1"/>
    </source>
</evidence>
<name>A0A1D6Q6E7_MAIZE</name>
<dbReference type="AlphaFoldDB" id="A0A1D6Q6E7"/>
<dbReference type="EMBL" id="CM000780">
    <property type="protein sequence ID" value="AQK54084.1"/>
    <property type="molecule type" value="Genomic_DNA"/>
</dbReference>
<comment type="subcellular location">
    <subcellularLocation>
        <location evidence="1 6">Nucleus</location>
        <location evidence="1 6">Nucleolus</location>
    </subcellularLocation>
</comment>
<keyword evidence="4 6" id="KW-0698">rRNA processing</keyword>
<comment type="function">
    <text evidence="6">Component of the 90S pre-ribosome involved in the maturation of rRNAs. Required for early cleavages of the pre-RNAs in the 40S ribosomal subunit maturation pathway.</text>
</comment>
<gene>
    <name evidence="7" type="ORF">ZEAMMB73_Zm00001d051347</name>
</gene>
<comment type="subunit">
    <text evidence="6">Associates with 90S and pre-40S pre-ribosomal particles.</text>
</comment>
<evidence type="ECO:0000256" key="2">
    <source>
        <dbReference type="ARBA" id="ARBA00009418"/>
    </source>
</evidence>
<dbReference type="GO" id="GO:1990904">
    <property type="term" value="C:ribonucleoprotein complex"/>
    <property type="evidence" value="ECO:0007669"/>
    <property type="project" value="UniProtKB-KW"/>
</dbReference>
<proteinExistence type="inferred from homology"/>
<dbReference type="Pfam" id="PF06102">
    <property type="entry name" value="RRP36"/>
    <property type="match status" value="1"/>
</dbReference>
<evidence type="ECO:0000256" key="6">
    <source>
        <dbReference type="RuleBase" id="RU368027"/>
    </source>
</evidence>
<dbReference type="InterPro" id="IPR009292">
    <property type="entry name" value="RRP36"/>
</dbReference>
<evidence type="ECO:0000256" key="3">
    <source>
        <dbReference type="ARBA" id="ARBA00022517"/>
    </source>
</evidence>